<proteinExistence type="inferred from homology"/>
<comment type="pathway">
    <text evidence="9">Carotenoid biosynthesis; staphyloxanthin biosynthesis; staphyloxanthin from farnesyl diphosphate: step 5/5.</text>
</comment>
<evidence type="ECO:0000256" key="11">
    <source>
        <dbReference type="ARBA" id="ARBA00023667"/>
    </source>
</evidence>
<dbReference type="GO" id="GO:0005886">
    <property type="term" value="C:plasma membrane"/>
    <property type="evidence" value="ECO:0007669"/>
    <property type="project" value="UniProtKB-SubCell"/>
</dbReference>
<dbReference type="InterPro" id="IPR044021">
    <property type="entry name" value="CrtO"/>
</dbReference>
<sequence length="149" mass="17967">MIGNILAWLCIHLGVSSLVSVAPEAFVNVFEGIYRVKRWETGTKLYERLGVRKWKDRLPEARKWFRKGKTAAHLREPTQWERFEKQTNRSELSHWLQMLTAPFFFLFNPPWAGWVMVAYAIMFNFPFIIVQRYNRIRIMRMKNHLYMRG</sequence>
<evidence type="ECO:0000313" key="16">
    <source>
        <dbReference type="Proteomes" id="UP000450457"/>
    </source>
</evidence>
<dbReference type="RefSeq" id="WP_160912282.1">
    <property type="nucleotide sequence ID" value="NZ_WMFA01000002.1"/>
</dbReference>
<gene>
    <name evidence="15" type="ORF">GLW00_06225</name>
</gene>
<evidence type="ECO:0000256" key="1">
    <source>
        <dbReference type="ARBA" id="ARBA00004162"/>
    </source>
</evidence>
<evidence type="ECO:0000256" key="7">
    <source>
        <dbReference type="ARBA" id="ARBA00023136"/>
    </source>
</evidence>
<reference evidence="15 16" key="1">
    <citation type="submission" date="2019-11" db="EMBL/GenBank/DDBJ databases">
        <title>Genome sequences of 17 halophilic strains isolated from different environments.</title>
        <authorList>
            <person name="Furrow R.E."/>
        </authorList>
    </citation>
    <scope>NUCLEOTIDE SEQUENCE [LARGE SCALE GENOMIC DNA]</scope>
    <source>
        <strain evidence="15 16">SL-4</strain>
    </source>
</reference>
<dbReference type="GO" id="GO:0016746">
    <property type="term" value="F:acyltransferase activity"/>
    <property type="evidence" value="ECO:0007669"/>
    <property type="project" value="UniProtKB-KW"/>
</dbReference>
<protein>
    <recommendedName>
        <fullName evidence="11">Glycosyl-4,4'-diaponeurosporenoate acyltransferase</fullName>
    </recommendedName>
</protein>
<comment type="function">
    <text evidence="12">Catalyzes the acylation of glycosyl-4,4'-diaponeurosporenoate, i.e. the esterification of glucose at the C6'' position with the carboxyl group of the C(15) fatty acid 12-methyltetradecanoic acid, to yield staphyloxanthin. This is the last step in the biosynthesis of this orange pigment, present in most staphylococci strains.</text>
</comment>
<evidence type="ECO:0000256" key="3">
    <source>
        <dbReference type="ARBA" id="ARBA00022679"/>
    </source>
</evidence>
<name>A0A845F9G0_9BACI</name>
<evidence type="ECO:0000256" key="2">
    <source>
        <dbReference type="ARBA" id="ARBA00022475"/>
    </source>
</evidence>
<evidence type="ECO:0000256" key="8">
    <source>
        <dbReference type="ARBA" id="ARBA00023315"/>
    </source>
</evidence>
<evidence type="ECO:0000256" key="4">
    <source>
        <dbReference type="ARBA" id="ARBA00022692"/>
    </source>
</evidence>
<dbReference type="GeneID" id="78006578"/>
<dbReference type="EMBL" id="WMFA01000002">
    <property type="protein sequence ID" value="MYL70434.1"/>
    <property type="molecule type" value="Genomic_DNA"/>
</dbReference>
<evidence type="ECO:0000256" key="10">
    <source>
        <dbReference type="ARBA" id="ARBA00023603"/>
    </source>
</evidence>
<evidence type="ECO:0000256" key="5">
    <source>
        <dbReference type="ARBA" id="ARBA00022729"/>
    </source>
</evidence>
<dbReference type="Pfam" id="PF18927">
    <property type="entry name" value="CrtO"/>
    <property type="match status" value="1"/>
</dbReference>
<dbReference type="Proteomes" id="UP000450457">
    <property type="component" value="Unassembled WGS sequence"/>
</dbReference>
<evidence type="ECO:0000256" key="13">
    <source>
        <dbReference type="SAM" id="Phobius"/>
    </source>
</evidence>
<dbReference type="UniPathway" id="UPA00029">
    <property type="reaction ID" value="UER00560"/>
</dbReference>
<keyword evidence="6 13" id="KW-1133">Transmembrane helix</keyword>
<evidence type="ECO:0000256" key="9">
    <source>
        <dbReference type="ARBA" id="ARBA00023588"/>
    </source>
</evidence>
<evidence type="ECO:0000256" key="6">
    <source>
        <dbReference type="ARBA" id="ARBA00022989"/>
    </source>
</evidence>
<keyword evidence="5 14" id="KW-0732">Signal</keyword>
<keyword evidence="8 15" id="KW-0012">Acyltransferase</keyword>
<dbReference type="OrthoDB" id="3783432at2"/>
<keyword evidence="3 15" id="KW-0808">Transferase</keyword>
<accession>A0A845F9G0</accession>
<comment type="subcellular location">
    <subcellularLocation>
        <location evidence="1">Cell membrane</location>
        <topology evidence="1">Single-pass membrane protein</topology>
    </subcellularLocation>
</comment>
<comment type="similarity">
    <text evidence="10">Belongs to the acyltransferase CrtO family.</text>
</comment>
<feature type="chain" id="PRO_5038569923" description="Glycosyl-4,4'-diaponeurosporenoate acyltransferase" evidence="14">
    <location>
        <begin position="22"/>
        <end position="149"/>
    </location>
</feature>
<keyword evidence="7 13" id="KW-0472">Membrane</keyword>
<keyword evidence="2" id="KW-1003">Cell membrane</keyword>
<organism evidence="15 16">
    <name type="scientific">Halobacillus litoralis</name>
    <dbReference type="NCBI Taxonomy" id="45668"/>
    <lineage>
        <taxon>Bacteria</taxon>
        <taxon>Bacillati</taxon>
        <taxon>Bacillota</taxon>
        <taxon>Bacilli</taxon>
        <taxon>Bacillales</taxon>
        <taxon>Bacillaceae</taxon>
        <taxon>Halobacillus</taxon>
    </lineage>
</organism>
<evidence type="ECO:0000313" key="15">
    <source>
        <dbReference type="EMBL" id="MYL70434.1"/>
    </source>
</evidence>
<evidence type="ECO:0000256" key="12">
    <source>
        <dbReference type="ARBA" id="ARBA00025324"/>
    </source>
</evidence>
<feature type="signal peptide" evidence="14">
    <location>
        <begin position="1"/>
        <end position="21"/>
    </location>
</feature>
<comment type="caution">
    <text evidence="15">The sequence shown here is derived from an EMBL/GenBank/DDBJ whole genome shotgun (WGS) entry which is preliminary data.</text>
</comment>
<dbReference type="AlphaFoldDB" id="A0A845F9G0"/>
<evidence type="ECO:0000256" key="14">
    <source>
        <dbReference type="SAM" id="SignalP"/>
    </source>
</evidence>
<feature type="transmembrane region" description="Helical" evidence="13">
    <location>
        <begin position="111"/>
        <end position="130"/>
    </location>
</feature>
<keyword evidence="4 13" id="KW-0812">Transmembrane</keyword>